<dbReference type="OrthoDB" id="10486844at2759"/>
<name>A0A2J6Q440_9HELO</name>
<sequence>MSHDATNPLSESDFEYVGGTTSSMLTSDFTMINNPSPSNSEYDMLSDTGISSGTIGVQINNAAKNESPATTETDKSHALTFENKTMKTIDEVAGGWLALYGRDCDPAPGELIGDKKPGYEAMSLGAKFWSWWTKKEMRIFEAQIMKEINAKIEEDRQQAQGA</sequence>
<proteinExistence type="predicted"/>
<gene>
    <name evidence="1" type="ORF">NA56DRAFT_748980</name>
</gene>
<evidence type="ECO:0000313" key="1">
    <source>
        <dbReference type="EMBL" id="PMD21058.1"/>
    </source>
</evidence>
<reference evidence="1 2" key="1">
    <citation type="submission" date="2016-05" db="EMBL/GenBank/DDBJ databases">
        <title>A degradative enzymes factory behind the ericoid mycorrhizal symbiosis.</title>
        <authorList>
            <consortium name="DOE Joint Genome Institute"/>
            <person name="Martino E."/>
            <person name="Morin E."/>
            <person name="Grelet G."/>
            <person name="Kuo A."/>
            <person name="Kohler A."/>
            <person name="Daghino S."/>
            <person name="Barry K."/>
            <person name="Choi C."/>
            <person name="Cichocki N."/>
            <person name="Clum A."/>
            <person name="Copeland A."/>
            <person name="Hainaut M."/>
            <person name="Haridas S."/>
            <person name="Labutti K."/>
            <person name="Lindquist E."/>
            <person name="Lipzen A."/>
            <person name="Khouja H.-R."/>
            <person name="Murat C."/>
            <person name="Ohm R."/>
            <person name="Olson A."/>
            <person name="Spatafora J."/>
            <person name="Veneault-Fourrey C."/>
            <person name="Henrissat B."/>
            <person name="Grigoriev I."/>
            <person name="Martin F."/>
            <person name="Perotto S."/>
        </authorList>
    </citation>
    <scope>NUCLEOTIDE SEQUENCE [LARGE SCALE GENOMIC DNA]</scope>
    <source>
        <strain evidence="1 2">UAMH 7357</strain>
    </source>
</reference>
<dbReference type="EMBL" id="KZ613482">
    <property type="protein sequence ID" value="PMD21058.1"/>
    <property type="molecule type" value="Genomic_DNA"/>
</dbReference>
<dbReference type="Proteomes" id="UP000235672">
    <property type="component" value="Unassembled WGS sequence"/>
</dbReference>
<evidence type="ECO:0000313" key="2">
    <source>
        <dbReference type="Proteomes" id="UP000235672"/>
    </source>
</evidence>
<dbReference type="AlphaFoldDB" id="A0A2J6Q440"/>
<keyword evidence="2" id="KW-1185">Reference proteome</keyword>
<protein>
    <submittedName>
        <fullName evidence="1">Uncharacterized protein</fullName>
    </submittedName>
</protein>
<accession>A0A2J6Q440</accession>
<organism evidence="1 2">
    <name type="scientific">Hyaloscypha hepaticicola</name>
    <dbReference type="NCBI Taxonomy" id="2082293"/>
    <lineage>
        <taxon>Eukaryota</taxon>
        <taxon>Fungi</taxon>
        <taxon>Dikarya</taxon>
        <taxon>Ascomycota</taxon>
        <taxon>Pezizomycotina</taxon>
        <taxon>Leotiomycetes</taxon>
        <taxon>Helotiales</taxon>
        <taxon>Hyaloscyphaceae</taxon>
        <taxon>Hyaloscypha</taxon>
    </lineage>
</organism>